<dbReference type="AlphaFoldDB" id="V9Z0U6"/>
<gene>
    <name evidence="1" type="ORF">pFRL3_423</name>
</gene>
<proteinExistence type="predicted"/>
<sequence>MARAVRRRAADGGGRVRSVFGWPGGHADFRHFTGAIVGRRLLAGAEVSLAPNLDVADRDLGLRLRNRPADAPSWAMAEHETEH</sequence>
<protein>
    <submittedName>
        <fullName evidence="1">Uncharacterized protein</fullName>
    </submittedName>
</protein>
<reference evidence="1" key="1">
    <citation type="submission" date="2013-09" db="EMBL/GenBank/DDBJ databases">
        <title>Complete nucleotide sequence of Streptomyces linear plasmid pFRL3.</title>
        <authorList>
            <person name="Chen Z."/>
            <person name="Fang P."/>
            <person name="Qin Z."/>
        </authorList>
    </citation>
    <scope>NUCLEOTIDE SEQUENCE</scope>
    <source>
        <plasmid evidence="1">pFRL3</plasmid>
    </source>
</reference>
<name>V9Z0U6_9ACTN</name>
<organism evidence="1">
    <name type="scientific">Streptomyces sp. FR1</name>
    <dbReference type="NCBI Taxonomy" id="349971"/>
    <lineage>
        <taxon>Bacteria</taxon>
        <taxon>Bacillati</taxon>
        <taxon>Actinomycetota</taxon>
        <taxon>Actinomycetes</taxon>
        <taxon>Kitasatosporales</taxon>
        <taxon>Streptomycetaceae</taxon>
        <taxon>Streptomyces</taxon>
    </lineage>
</organism>
<keyword evidence="1" id="KW-0614">Plasmid</keyword>
<dbReference type="EMBL" id="KF602048">
    <property type="protein sequence ID" value="AHE39200.1"/>
    <property type="molecule type" value="Genomic_DNA"/>
</dbReference>
<evidence type="ECO:0000313" key="1">
    <source>
        <dbReference type="EMBL" id="AHE39200.1"/>
    </source>
</evidence>
<geneLocation type="plasmid" evidence="1">
    <name>pFRL3</name>
</geneLocation>
<dbReference type="RefSeq" id="WP_024126581.1">
    <property type="nucleotide sequence ID" value="NC_023283.1"/>
</dbReference>
<accession>V9Z0U6</accession>